<reference evidence="1 2" key="1">
    <citation type="submission" date="2018-11" db="EMBL/GenBank/DDBJ databases">
        <title>Cryobacterium sp. nov., isolated from rhizosphere soil of lettuce.</title>
        <authorList>
            <person name="Wang Y."/>
        </authorList>
    </citation>
    <scope>NUCLEOTIDE SEQUENCE [LARGE SCALE GENOMIC DNA]</scope>
    <source>
        <strain evidence="1 2">NEAU-85</strain>
    </source>
</reference>
<accession>A0A3M8LQZ3</accession>
<dbReference type="RefSeq" id="WP_123044542.1">
    <property type="nucleotide sequence ID" value="NZ_RDSR01000002.1"/>
</dbReference>
<gene>
    <name evidence="1" type="ORF">EEJ31_01585</name>
</gene>
<proteinExistence type="predicted"/>
<dbReference type="Proteomes" id="UP000279859">
    <property type="component" value="Unassembled WGS sequence"/>
</dbReference>
<evidence type="ECO:0000313" key="1">
    <source>
        <dbReference type="EMBL" id="RNE66928.1"/>
    </source>
</evidence>
<dbReference type="EMBL" id="RDSR01000002">
    <property type="protein sequence ID" value="RNE66928.1"/>
    <property type="molecule type" value="Genomic_DNA"/>
</dbReference>
<sequence length="92" mass="10643">MVDPFGDDDWQRAQRRRALHEQRMLLIALQGEVSDAVHRLEPAAPEHWRSESARRYAERRDRLRDEVRQLLWSLDGAVNEAATALSALSEHG</sequence>
<dbReference type="AlphaFoldDB" id="A0A3M8LQZ3"/>
<comment type="caution">
    <text evidence="1">The sequence shown here is derived from an EMBL/GenBank/DDBJ whole genome shotgun (WGS) entry which is preliminary data.</text>
</comment>
<keyword evidence="2" id="KW-1185">Reference proteome</keyword>
<organism evidence="1 2">
    <name type="scientific">Cryobacterium tepidiphilum</name>
    <dbReference type="NCBI Taxonomy" id="2486026"/>
    <lineage>
        <taxon>Bacteria</taxon>
        <taxon>Bacillati</taxon>
        <taxon>Actinomycetota</taxon>
        <taxon>Actinomycetes</taxon>
        <taxon>Micrococcales</taxon>
        <taxon>Microbacteriaceae</taxon>
        <taxon>Cryobacterium</taxon>
    </lineage>
</organism>
<protein>
    <submittedName>
        <fullName evidence="1">Uncharacterized protein</fullName>
    </submittedName>
</protein>
<name>A0A3M8LQZ3_9MICO</name>
<evidence type="ECO:0000313" key="2">
    <source>
        <dbReference type="Proteomes" id="UP000279859"/>
    </source>
</evidence>